<dbReference type="Pfam" id="PF01053">
    <property type="entry name" value="Cys_Met_Meta_PP"/>
    <property type="match status" value="1"/>
</dbReference>
<dbReference type="Gene3D" id="3.40.640.10">
    <property type="entry name" value="Type I PLP-dependent aspartate aminotransferase-like (Major domain)"/>
    <property type="match status" value="1"/>
</dbReference>
<dbReference type="GO" id="GO:0003962">
    <property type="term" value="F:cystathionine gamma-synthase activity"/>
    <property type="evidence" value="ECO:0007669"/>
    <property type="project" value="TreeGrafter"/>
</dbReference>
<protein>
    <submittedName>
        <fullName evidence="4">Related to Cystathionine gamma-synthase</fullName>
    </submittedName>
</protein>
<dbReference type="Proteomes" id="UP000262825">
    <property type="component" value="Unassembled WGS sequence"/>
</dbReference>
<keyword evidence="2 3" id="KW-0663">Pyridoxal phosphate</keyword>
<keyword evidence="5" id="KW-1185">Reference proteome</keyword>
<reference evidence="5" key="1">
    <citation type="submission" date="2018-06" db="EMBL/GenBank/DDBJ databases">
        <authorList>
            <person name="Guldener U."/>
        </authorList>
    </citation>
    <scope>NUCLEOTIDE SEQUENCE [LARGE SCALE GENOMIC DNA]</scope>
    <source>
        <strain evidence="5">UTAD17</strain>
    </source>
</reference>
<comment type="cofactor">
    <cofactor evidence="1 3">
        <name>pyridoxal 5'-phosphate</name>
        <dbReference type="ChEBI" id="CHEBI:597326"/>
    </cofactor>
</comment>
<dbReference type="PANTHER" id="PTHR42699">
    <property type="match status" value="1"/>
</dbReference>
<dbReference type="InterPro" id="IPR015422">
    <property type="entry name" value="PyrdxlP-dep_Trfase_small"/>
</dbReference>
<accession>A0A376B4X5</accession>
<dbReference type="InterPro" id="IPR015424">
    <property type="entry name" value="PyrdxlP-dep_Trfase"/>
</dbReference>
<evidence type="ECO:0000313" key="5">
    <source>
        <dbReference type="Proteomes" id="UP000262825"/>
    </source>
</evidence>
<evidence type="ECO:0000256" key="2">
    <source>
        <dbReference type="ARBA" id="ARBA00022898"/>
    </source>
</evidence>
<dbReference type="AlphaFoldDB" id="A0A376B4X5"/>
<evidence type="ECO:0000256" key="1">
    <source>
        <dbReference type="ARBA" id="ARBA00001933"/>
    </source>
</evidence>
<dbReference type="InterPro" id="IPR051750">
    <property type="entry name" value="Trans-sulfuration_enzymes"/>
</dbReference>
<sequence>MFKVATRVGESVPPDTQHAVSVSLPTWESNIGYRELNPVVMEKFVCGYPRVFVPLVNQDFCNKVLDKYSKPSSSENGEAIEEKCLIFPSLQVAKICVDFVIKLSNNLAKVRIVKVSGIGKKSTPQVYAVIVDAENYPHLKEYYQIAGEGISSRLGNYLLNGDDGCDPDELSLAGSNAKSVVKRRISDEITDTMNKCGTDCSNAKLDANKDISLYSSGMASIFSALKLILSFDNEGSTSFIGKKKTVMFGVGFSDTITLLERFSNNYFLPYDKSSTALTYLENEILIKSKQENDPVLAVFLETPSNPLVKMADLIKLHELSIKYGFYLVVDNTVSGFVNLNVLPYADIVVSSLTKLFSGASNLLAGSLILNPGVGDNTTTQKKALYDFAVNEYFPKYYEDLLWEEDAIVLAKNSEDYVDRVHQTNANAEWCVNEVLMPYKGKLFKGVNYITTKDDDDNETLKNYTAIKNPVDGGYGTLCSVTFYDLEKAKAFYDNLKVCKGPSLGTNFTLSCPYTLLAHYFDLEEAAEHGLDKTLIRISIGMENREELKTVFNKAIKAALQA</sequence>
<evidence type="ECO:0000256" key="3">
    <source>
        <dbReference type="RuleBase" id="RU362118"/>
    </source>
</evidence>
<dbReference type="GO" id="GO:0019346">
    <property type="term" value="P:transsulfuration"/>
    <property type="evidence" value="ECO:0007669"/>
    <property type="project" value="InterPro"/>
</dbReference>
<proteinExistence type="inferred from homology"/>
<gene>
    <name evidence="4" type="ORF">SCODWIG_01433</name>
</gene>
<dbReference type="InterPro" id="IPR000277">
    <property type="entry name" value="Cys/Met-Metab_PyrdxlP-dep_enz"/>
</dbReference>
<dbReference type="EMBL" id="UFAJ01000183">
    <property type="protein sequence ID" value="SSD59672.1"/>
    <property type="molecule type" value="Genomic_DNA"/>
</dbReference>
<name>A0A376B4X5_9ASCO</name>
<comment type="similarity">
    <text evidence="3">Belongs to the trans-sulfuration enzymes family.</text>
</comment>
<dbReference type="Gene3D" id="3.90.1150.10">
    <property type="entry name" value="Aspartate Aminotransferase, domain 1"/>
    <property type="match status" value="1"/>
</dbReference>
<dbReference type="InterPro" id="IPR015421">
    <property type="entry name" value="PyrdxlP-dep_Trfase_major"/>
</dbReference>
<dbReference type="SUPFAM" id="SSF53383">
    <property type="entry name" value="PLP-dependent transferases"/>
    <property type="match status" value="1"/>
</dbReference>
<evidence type="ECO:0000313" key="4">
    <source>
        <dbReference type="EMBL" id="SSD59672.1"/>
    </source>
</evidence>
<organism evidence="4 5">
    <name type="scientific">Saccharomycodes ludwigii</name>
    <dbReference type="NCBI Taxonomy" id="36035"/>
    <lineage>
        <taxon>Eukaryota</taxon>
        <taxon>Fungi</taxon>
        <taxon>Dikarya</taxon>
        <taxon>Ascomycota</taxon>
        <taxon>Saccharomycotina</taxon>
        <taxon>Saccharomycetes</taxon>
        <taxon>Saccharomycodales</taxon>
        <taxon>Saccharomycodaceae</taxon>
        <taxon>Saccharomycodes</taxon>
    </lineage>
</organism>
<dbReference type="GO" id="GO:0030170">
    <property type="term" value="F:pyridoxal phosphate binding"/>
    <property type="evidence" value="ECO:0007669"/>
    <property type="project" value="InterPro"/>
</dbReference>
<dbReference type="VEuPathDB" id="FungiDB:SCODWIG_01433"/>
<dbReference type="PANTHER" id="PTHR42699:SF1">
    <property type="entry name" value="CYSTATHIONINE GAMMA-SYNTHASE-RELATED"/>
    <property type="match status" value="1"/>
</dbReference>